<dbReference type="Gene3D" id="3.40.50.150">
    <property type="entry name" value="Vaccinia Virus protein VP39"/>
    <property type="match status" value="1"/>
</dbReference>
<evidence type="ECO:0000313" key="3">
    <source>
        <dbReference type="Proteomes" id="UP000324996"/>
    </source>
</evidence>
<dbReference type="CDD" id="cd02440">
    <property type="entry name" value="AdoMet_MTases"/>
    <property type="match status" value="1"/>
</dbReference>
<dbReference type="Pfam" id="PF08241">
    <property type="entry name" value="Methyltransf_11"/>
    <property type="match status" value="1"/>
</dbReference>
<dbReference type="AlphaFoldDB" id="A0A5A7NB21"/>
<reference evidence="2 3" key="1">
    <citation type="submission" date="2019-09" db="EMBL/GenBank/DDBJ databases">
        <title>NBRP : Genome information of microbial organism related human and environment.</title>
        <authorList>
            <person name="Hattori M."/>
            <person name="Oshima K."/>
            <person name="Inaba H."/>
            <person name="Suda W."/>
            <person name="Sakamoto M."/>
            <person name="Iino T."/>
            <person name="Kitahara M."/>
            <person name="Oshida Y."/>
            <person name="Iida T."/>
            <person name="Kudo T."/>
            <person name="Itoh T."/>
            <person name="Ohkuma M."/>
        </authorList>
    </citation>
    <scope>NUCLEOTIDE SEQUENCE [LARGE SCALE GENOMIC DNA]</scope>
    <source>
        <strain evidence="2 3">Q-1</strain>
    </source>
</reference>
<dbReference type="PANTHER" id="PTHR43861">
    <property type="entry name" value="TRANS-ACONITATE 2-METHYLTRANSFERASE-RELATED"/>
    <property type="match status" value="1"/>
</dbReference>
<accession>A0A5A7NB21</accession>
<dbReference type="InterPro" id="IPR013216">
    <property type="entry name" value="Methyltransf_11"/>
</dbReference>
<protein>
    <recommendedName>
        <fullName evidence="1">Methyltransferase type 11 domain-containing protein</fullName>
    </recommendedName>
</protein>
<sequence length="259" mass="28357">MAKGSCEQAESSDFASAYANWRASMLGRVTDDIERTLILEMLGDVHGKRILDIGCGDGDLAIALSKRGANVCGVDLSAEAIDAARERAREEDADIRFEVADAQNLPFPSGAFDAVIAITVLCFIDNPDAILSEAVRTLRPGGRFVIGELGRWNLWAARRRIRGRMGNPLWRRARFRTARELQKPLKRAGFVVETVRGAVYYPPWGVAARLLAPFDSWLGPRTTLGAAFIAVSATKPNCLDPSVVEERATIKARPLSNFV</sequence>
<feature type="domain" description="Methyltransferase type 11" evidence="1">
    <location>
        <begin position="51"/>
        <end position="146"/>
    </location>
</feature>
<dbReference type="InterPro" id="IPR029063">
    <property type="entry name" value="SAM-dependent_MTases_sf"/>
</dbReference>
<evidence type="ECO:0000313" key="2">
    <source>
        <dbReference type="EMBL" id="GER05571.1"/>
    </source>
</evidence>
<dbReference type="RefSeq" id="WP_313982395.1">
    <property type="nucleotide sequence ID" value="NZ_BKCN01000030.1"/>
</dbReference>
<organism evidence="2 3">
    <name type="scientific">Iodidimonas nitroreducens</name>
    <dbReference type="NCBI Taxonomy" id="1236968"/>
    <lineage>
        <taxon>Bacteria</taxon>
        <taxon>Pseudomonadati</taxon>
        <taxon>Pseudomonadota</taxon>
        <taxon>Alphaproteobacteria</taxon>
        <taxon>Iodidimonadales</taxon>
        <taxon>Iodidimonadaceae</taxon>
        <taxon>Iodidimonas</taxon>
    </lineage>
</organism>
<dbReference type="EMBL" id="BKCN01000030">
    <property type="protein sequence ID" value="GER05571.1"/>
    <property type="molecule type" value="Genomic_DNA"/>
</dbReference>
<dbReference type="Proteomes" id="UP000324996">
    <property type="component" value="Unassembled WGS sequence"/>
</dbReference>
<keyword evidence="3" id="KW-1185">Reference proteome</keyword>
<evidence type="ECO:0000259" key="1">
    <source>
        <dbReference type="Pfam" id="PF08241"/>
    </source>
</evidence>
<dbReference type="SUPFAM" id="SSF53335">
    <property type="entry name" value="S-adenosyl-L-methionine-dependent methyltransferases"/>
    <property type="match status" value="1"/>
</dbReference>
<name>A0A5A7NB21_9PROT</name>
<proteinExistence type="predicted"/>
<gene>
    <name evidence="2" type="ORF">JCM17846_32530</name>
</gene>
<dbReference type="GO" id="GO:0008757">
    <property type="term" value="F:S-adenosylmethionine-dependent methyltransferase activity"/>
    <property type="evidence" value="ECO:0007669"/>
    <property type="project" value="InterPro"/>
</dbReference>
<comment type="caution">
    <text evidence="2">The sequence shown here is derived from an EMBL/GenBank/DDBJ whole genome shotgun (WGS) entry which is preliminary data.</text>
</comment>